<dbReference type="EMBL" id="JXTB01000483">
    <property type="protein sequence ID" value="PON38861.1"/>
    <property type="molecule type" value="Genomic_DNA"/>
</dbReference>
<dbReference type="FunFam" id="3.40.20.10:FF:000028">
    <property type="entry name" value="Villin-like 1"/>
    <property type="match status" value="1"/>
</dbReference>
<dbReference type="SUPFAM" id="SSF47050">
    <property type="entry name" value="VHP, Villin headpiece domain"/>
    <property type="match status" value="1"/>
</dbReference>
<dbReference type="InterPro" id="IPR007123">
    <property type="entry name" value="Gelsolin-like_dom"/>
</dbReference>
<reference evidence="12" key="1">
    <citation type="submission" date="2016-06" db="EMBL/GenBank/DDBJ databases">
        <title>Parallel loss of symbiosis genes in relatives of nitrogen-fixing non-legume Parasponia.</title>
        <authorList>
            <person name="Van Velzen R."/>
            <person name="Holmer R."/>
            <person name="Bu F."/>
            <person name="Rutten L."/>
            <person name="Van Zeijl A."/>
            <person name="Liu W."/>
            <person name="Santuari L."/>
            <person name="Cao Q."/>
            <person name="Sharma T."/>
            <person name="Shen D."/>
            <person name="Roswanjaya Y."/>
            <person name="Wardhani T."/>
            <person name="Kalhor M.S."/>
            <person name="Jansen J."/>
            <person name="Van den Hoogen J."/>
            <person name="Gungor B."/>
            <person name="Hartog M."/>
            <person name="Hontelez J."/>
            <person name="Verver J."/>
            <person name="Yang W.-C."/>
            <person name="Schijlen E."/>
            <person name="Repin R."/>
            <person name="Schilthuizen M."/>
            <person name="Schranz E."/>
            <person name="Heidstra R."/>
            <person name="Miyata K."/>
            <person name="Fedorova E."/>
            <person name="Kohlen W."/>
            <person name="Bisseling T."/>
            <person name="Smit S."/>
            <person name="Geurts R."/>
        </authorList>
    </citation>
    <scope>NUCLEOTIDE SEQUENCE [LARGE SCALE GENOMIC DNA]</scope>
    <source>
        <strain evidence="12">cv. WU1-14</strain>
    </source>
</reference>
<dbReference type="GO" id="GO:0005856">
    <property type="term" value="C:cytoskeleton"/>
    <property type="evidence" value="ECO:0007669"/>
    <property type="project" value="UniProtKB-SubCell"/>
</dbReference>
<keyword evidence="8" id="KW-0206">Cytoskeleton</keyword>
<evidence type="ECO:0000256" key="6">
    <source>
        <dbReference type="ARBA" id="ARBA00022837"/>
    </source>
</evidence>
<sequence length="979" mass="107232">MSSSAKVLDPAFQGAGQRVGTEIWRIENFQPVPLPKTDYGKFYCGDSYIVLQTTQGKGGAYLYDIHFWIGKDTSQDEAGTAAIKSVELDAALGGRAVQHREIQGHESDKFLSYFKPCIIPLEGGVASGFKKPEEEEFETRLYICRGKRVVRMKQVPFARSSLNHDDVFILDTQNKIYQFNGANSNIQERAKALEVIQFLKEKYHEGTCNVAIVDDGKLDTESDSGEFWVLFGGFAPIGKKVVAEDDVIPEATPAKLYSIIDGEVKIVEGELSKSSLENNKCYLLDCGAEIFVWIGRVTQLEERKAAIQTAEEFVASQNRPKSTRITRLIQGYETHAFKSNFESWPSGSAAPGAEEGRGKVAALLKQQGVGVKGMTKSAPVNEEVPPLLEGGGKIEVWRINGSAKTPLPKEDVGKFYSGDCYIILYTYHSGDRKEDYFLCCWFGKDSIEEDQKMASRLANTMSNSLKGRPVQGRIFQDKEPPQFIALFQPMVVLKGGLSSGYKKFVADKGLTDETYTADSVALIRISGTSIHNNKAVQVDAVATSLNSAECFLLQSGSSVFTWHGNQCTFEQQQLAAKVAEFLKSGVALKHAKEGTESSAFWFALGGKQNFTGKKAATEIVRDPHLFTFSFNKGKFQVEEVYNFAQDDLLTEDILILDTHAEVFVWVGQCVDAKEKQSAFEIGEKYIELAASLEGLSPNVPLYKVTEGNEPCFFTTYFCWDPAKATIQGNSFQKKVSIFFGLGNTVEDKSNGNQGGPTQRASALAALNSAFNPSSGKSPTGKDKSNGSSQGGPRQRAEALAALTSAFGSSSGNKGSASRSSGPSQGSQRAAAVAALSQVLTAEKKKKSPDDSPTRSPPSESSPPAEAKSETAFSETEGSLDGVEVKEADEVAPVSENNEDLEPRQESVQDENDGESSLSTFSYDQLKAKSENPVTGIDFKRREAYLSEEEFQTVFGITKEAFYKLPKWKQDMQKKKFDLF</sequence>
<keyword evidence="7" id="KW-0009">Actin-binding</keyword>
<dbReference type="PANTHER" id="PTHR11977">
    <property type="entry name" value="VILLIN"/>
    <property type="match status" value="1"/>
</dbReference>
<dbReference type="FunFam" id="3.40.20.10:FF:000002">
    <property type="entry name" value="Gelsolin"/>
    <property type="match status" value="1"/>
</dbReference>
<evidence type="ECO:0000256" key="2">
    <source>
        <dbReference type="ARBA" id="ARBA00008418"/>
    </source>
</evidence>
<comment type="similarity">
    <text evidence="2">Belongs to the villin/gelsolin family.</text>
</comment>
<comment type="caution">
    <text evidence="11">The sequence shown here is derived from an EMBL/GenBank/DDBJ whole genome shotgun (WGS) entry which is preliminary data.</text>
</comment>
<dbReference type="STRING" id="3476.A0A2P5AQV9"/>
<dbReference type="FunFam" id="1.10.950.10:FF:000006">
    <property type="entry name" value="Villin-2"/>
    <property type="match status" value="1"/>
</dbReference>
<evidence type="ECO:0000256" key="9">
    <source>
        <dbReference type="SAM" id="MobiDB-lite"/>
    </source>
</evidence>
<feature type="domain" description="HP" evidence="10">
    <location>
        <begin position="914"/>
        <end position="979"/>
    </location>
</feature>
<dbReference type="FunFam" id="3.40.20.10:FF:000038">
    <property type="entry name" value="Villin-like 1"/>
    <property type="match status" value="1"/>
</dbReference>
<dbReference type="InterPro" id="IPR007122">
    <property type="entry name" value="Villin/Gelsolin"/>
</dbReference>
<evidence type="ECO:0000313" key="12">
    <source>
        <dbReference type="Proteomes" id="UP000237105"/>
    </source>
</evidence>
<evidence type="ECO:0000313" key="11">
    <source>
        <dbReference type="EMBL" id="PON38861.1"/>
    </source>
</evidence>
<evidence type="ECO:0000256" key="1">
    <source>
        <dbReference type="ARBA" id="ARBA00004245"/>
    </source>
</evidence>
<evidence type="ECO:0000256" key="5">
    <source>
        <dbReference type="ARBA" id="ARBA00022737"/>
    </source>
</evidence>
<keyword evidence="5" id="KW-0677">Repeat</keyword>
<evidence type="ECO:0000256" key="8">
    <source>
        <dbReference type="ARBA" id="ARBA00023212"/>
    </source>
</evidence>
<keyword evidence="4" id="KW-0963">Cytoplasm</keyword>
<protein>
    <submittedName>
        <fullName evidence="11">Villin</fullName>
    </submittedName>
</protein>
<dbReference type="FunFam" id="3.40.20.10:FF:000039">
    <property type="entry name" value="Villin-4"/>
    <property type="match status" value="1"/>
</dbReference>
<evidence type="ECO:0000256" key="4">
    <source>
        <dbReference type="ARBA" id="ARBA00022490"/>
    </source>
</evidence>
<keyword evidence="6" id="KW-0106">Calcium</keyword>
<dbReference type="Gene3D" id="3.40.20.10">
    <property type="entry name" value="Severin"/>
    <property type="match status" value="6"/>
</dbReference>
<dbReference type="CDD" id="cd11288">
    <property type="entry name" value="gelsolin_S5_like"/>
    <property type="match status" value="1"/>
</dbReference>
<feature type="compositionally biased region" description="Low complexity" evidence="9">
    <location>
        <begin position="804"/>
        <end position="831"/>
    </location>
</feature>
<dbReference type="CDD" id="cd11291">
    <property type="entry name" value="gelsolin_S6_like"/>
    <property type="match status" value="1"/>
</dbReference>
<dbReference type="FunFam" id="3.40.20.10:FF:000033">
    <property type="entry name" value="Villin-4"/>
    <property type="match status" value="1"/>
</dbReference>
<evidence type="ECO:0000256" key="7">
    <source>
        <dbReference type="ARBA" id="ARBA00023203"/>
    </source>
</evidence>
<dbReference type="Pfam" id="PF00626">
    <property type="entry name" value="Gelsolin"/>
    <property type="match status" value="6"/>
</dbReference>
<gene>
    <name evidence="11" type="ORF">PanWU01x14_309500</name>
</gene>
<dbReference type="PROSITE" id="PS51089">
    <property type="entry name" value="HP"/>
    <property type="match status" value="1"/>
</dbReference>
<comment type="subcellular location">
    <subcellularLocation>
        <location evidence="1">Cytoplasm</location>
        <location evidence="1">Cytoskeleton</location>
    </subcellularLocation>
</comment>
<dbReference type="CDD" id="cd11293">
    <property type="entry name" value="gelsolin_S4_like"/>
    <property type="match status" value="1"/>
</dbReference>
<feature type="compositionally biased region" description="Low complexity" evidence="9">
    <location>
        <begin position="856"/>
        <end position="871"/>
    </location>
</feature>
<organism evidence="11 12">
    <name type="scientific">Parasponia andersonii</name>
    <name type="common">Sponia andersonii</name>
    <dbReference type="NCBI Taxonomy" id="3476"/>
    <lineage>
        <taxon>Eukaryota</taxon>
        <taxon>Viridiplantae</taxon>
        <taxon>Streptophyta</taxon>
        <taxon>Embryophyta</taxon>
        <taxon>Tracheophyta</taxon>
        <taxon>Spermatophyta</taxon>
        <taxon>Magnoliopsida</taxon>
        <taxon>eudicotyledons</taxon>
        <taxon>Gunneridae</taxon>
        <taxon>Pentapetalae</taxon>
        <taxon>rosids</taxon>
        <taxon>fabids</taxon>
        <taxon>Rosales</taxon>
        <taxon>Cannabaceae</taxon>
        <taxon>Parasponia</taxon>
    </lineage>
</organism>
<dbReference type="GO" id="GO:0051014">
    <property type="term" value="P:actin filament severing"/>
    <property type="evidence" value="ECO:0007669"/>
    <property type="project" value="TreeGrafter"/>
</dbReference>
<dbReference type="InterPro" id="IPR029006">
    <property type="entry name" value="ADF-H/Gelsolin-like_dom_sf"/>
</dbReference>
<dbReference type="FunFam" id="3.40.20.10:FF:000001">
    <property type="entry name" value="Gelsolin"/>
    <property type="match status" value="1"/>
</dbReference>
<dbReference type="GO" id="GO:0051015">
    <property type="term" value="F:actin filament binding"/>
    <property type="evidence" value="ECO:0007669"/>
    <property type="project" value="InterPro"/>
</dbReference>
<evidence type="ECO:0000256" key="3">
    <source>
        <dbReference type="ARBA" id="ARBA00022467"/>
    </source>
</evidence>
<dbReference type="Proteomes" id="UP000237105">
    <property type="component" value="Unassembled WGS sequence"/>
</dbReference>
<dbReference type="OrthoDB" id="6375767at2759"/>
<feature type="region of interest" description="Disordered" evidence="9">
    <location>
        <begin position="769"/>
        <end position="924"/>
    </location>
</feature>
<dbReference type="PRINTS" id="PR00597">
    <property type="entry name" value="GELSOLIN"/>
</dbReference>
<dbReference type="GO" id="GO:0051693">
    <property type="term" value="P:actin filament capping"/>
    <property type="evidence" value="ECO:0007669"/>
    <property type="project" value="UniProtKB-KW"/>
</dbReference>
<dbReference type="PANTHER" id="PTHR11977:SF51">
    <property type="entry name" value="PROTEIN FLIGHTLESS-1 HOMOLOG"/>
    <property type="match status" value="1"/>
</dbReference>
<accession>A0A2P5AQV9</accession>
<dbReference type="SUPFAM" id="SSF55753">
    <property type="entry name" value="Actin depolymerizing proteins"/>
    <property type="match status" value="6"/>
</dbReference>
<keyword evidence="12" id="KW-1185">Reference proteome</keyword>
<dbReference type="InterPro" id="IPR036886">
    <property type="entry name" value="Villin_headpiece_dom_sf"/>
</dbReference>
<evidence type="ECO:0000259" key="10">
    <source>
        <dbReference type="PROSITE" id="PS51089"/>
    </source>
</evidence>
<dbReference type="CDD" id="cd11292">
    <property type="entry name" value="gelsolin_S3_like"/>
    <property type="match status" value="1"/>
</dbReference>
<keyword evidence="3" id="KW-0117">Actin capping</keyword>
<dbReference type="SMART" id="SM00153">
    <property type="entry name" value="VHP"/>
    <property type="match status" value="1"/>
</dbReference>
<dbReference type="Pfam" id="PF02209">
    <property type="entry name" value="VHP"/>
    <property type="match status" value="1"/>
</dbReference>
<dbReference type="CDD" id="cd11290">
    <property type="entry name" value="gelsolin_S1_like"/>
    <property type="match status" value="1"/>
</dbReference>
<dbReference type="SMART" id="SM00262">
    <property type="entry name" value="GEL"/>
    <property type="match status" value="6"/>
</dbReference>
<proteinExistence type="inferred from homology"/>
<dbReference type="InterPro" id="IPR003128">
    <property type="entry name" value="Villin_headpiece"/>
</dbReference>
<dbReference type="CDD" id="cd11289">
    <property type="entry name" value="gelsolin_S2_like"/>
    <property type="match status" value="1"/>
</dbReference>
<dbReference type="GO" id="GO:0051017">
    <property type="term" value="P:actin filament bundle assembly"/>
    <property type="evidence" value="ECO:0007669"/>
    <property type="project" value="UniProtKB-ARBA"/>
</dbReference>
<dbReference type="Gene3D" id="1.10.950.10">
    <property type="entry name" value="Villin headpiece domain"/>
    <property type="match status" value="1"/>
</dbReference>
<dbReference type="AlphaFoldDB" id="A0A2P5AQV9"/>
<name>A0A2P5AQV9_PARAD</name>